<name>Q0UI29_PHANO</name>
<reference evidence="2" key="1">
    <citation type="journal article" date="2007" name="Plant Cell">
        <title>Dothideomycete-plant interactions illuminated by genome sequencing and EST analysis of the wheat pathogen Stagonospora nodorum.</title>
        <authorList>
            <person name="Hane J.K."/>
            <person name="Lowe R.G."/>
            <person name="Solomon P.S."/>
            <person name="Tan K.C."/>
            <person name="Schoch C.L."/>
            <person name="Spatafora J.W."/>
            <person name="Crous P.W."/>
            <person name="Kodira C."/>
            <person name="Birren B.W."/>
            <person name="Galagan J.E."/>
            <person name="Torriani S.F."/>
            <person name="McDonald B.A."/>
            <person name="Oliver R.P."/>
        </authorList>
    </citation>
    <scope>NUCLEOTIDE SEQUENCE [LARGE SCALE GENOMIC DNA]</scope>
    <source>
        <strain evidence="2">SN15 / ATCC MYA-4574 / FGSC 10173</strain>
    </source>
</reference>
<dbReference type="KEGG" id="pno:SNOG_08585"/>
<protein>
    <submittedName>
        <fullName evidence="1">Uncharacterized protein</fullName>
    </submittedName>
</protein>
<dbReference type="Proteomes" id="UP000001055">
    <property type="component" value="Unassembled WGS sequence"/>
</dbReference>
<sequence>MYPKGRAPTYRYICSIQLPVQFFVNLVGCRLDQSEPQVVLSHPDQVSSENHLYVRSNTIKLTRSSPHLNVFASAFGFTLIYECTQNKCGGYDSRIPASTFSSPVLQRTAMPTLPIID</sequence>
<accession>Q0UI29</accession>
<dbReference type="HOGENOM" id="CLU_2085626_0_0_1"/>
<gene>
    <name evidence="1" type="ORF">SNOG_08585</name>
</gene>
<dbReference type="GeneID" id="5975793"/>
<dbReference type="RefSeq" id="XP_001798894.1">
    <property type="nucleotide sequence ID" value="XM_001798842.1"/>
</dbReference>
<dbReference type="InParanoid" id="Q0UI29"/>
<organism evidence="1 2">
    <name type="scientific">Phaeosphaeria nodorum (strain SN15 / ATCC MYA-4574 / FGSC 10173)</name>
    <name type="common">Glume blotch fungus</name>
    <name type="synonym">Parastagonospora nodorum</name>
    <dbReference type="NCBI Taxonomy" id="321614"/>
    <lineage>
        <taxon>Eukaryota</taxon>
        <taxon>Fungi</taxon>
        <taxon>Dikarya</taxon>
        <taxon>Ascomycota</taxon>
        <taxon>Pezizomycotina</taxon>
        <taxon>Dothideomycetes</taxon>
        <taxon>Pleosporomycetidae</taxon>
        <taxon>Pleosporales</taxon>
        <taxon>Pleosporineae</taxon>
        <taxon>Phaeosphaeriaceae</taxon>
        <taxon>Parastagonospora</taxon>
    </lineage>
</organism>
<proteinExistence type="predicted"/>
<dbReference type="EMBL" id="CH445337">
    <property type="protein sequence ID" value="EAT83753.1"/>
    <property type="molecule type" value="Genomic_DNA"/>
</dbReference>
<dbReference type="AlphaFoldDB" id="Q0UI29"/>
<evidence type="ECO:0000313" key="2">
    <source>
        <dbReference type="Proteomes" id="UP000001055"/>
    </source>
</evidence>
<evidence type="ECO:0000313" key="1">
    <source>
        <dbReference type="EMBL" id="EAT83753.1"/>
    </source>
</evidence>